<keyword evidence="2" id="KW-1185">Reference proteome</keyword>
<evidence type="ECO:0000313" key="2">
    <source>
        <dbReference type="Proteomes" id="UP001439875"/>
    </source>
</evidence>
<evidence type="ECO:0000313" key="1">
    <source>
        <dbReference type="EMBL" id="MEQ2525319.1"/>
    </source>
</evidence>
<name>A0ACC6S5M1_9BACI</name>
<reference evidence="1" key="1">
    <citation type="submission" date="2024-03" db="EMBL/GenBank/DDBJ databases">
        <title>Human intestinal bacterial collection.</title>
        <authorList>
            <person name="Pauvert C."/>
            <person name="Hitch T.C.A."/>
            <person name="Clavel T."/>
        </authorList>
    </citation>
    <scope>NUCLEOTIDE SEQUENCE</scope>
    <source>
        <strain evidence="1">CLA-AA-H227</strain>
    </source>
</reference>
<dbReference type="Proteomes" id="UP001439875">
    <property type="component" value="Unassembled WGS sequence"/>
</dbReference>
<proteinExistence type="predicted"/>
<protein>
    <submittedName>
        <fullName evidence="1">Glycoside hydrolase family 13 protein</fullName>
    </submittedName>
</protein>
<comment type="caution">
    <text evidence="1">The sequence shown here is derived from an EMBL/GenBank/DDBJ whole genome shotgun (WGS) entry which is preliminary data.</text>
</comment>
<organism evidence="1 2">
    <name type="scientific">Robertmurraya yapensis</name>
    <name type="common">ex Hitch et al 2024</name>
    <dbReference type="NCBI Taxonomy" id="3133160"/>
    <lineage>
        <taxon>Bacteria</taxon>
        <taxon>Bacillati</taxon>
        <taxon>Bacillota</taxon>
        <taxon>Bacilli</taxon>
        <taxon>Bacillales</taxon>
        <taxon>Bacillaceae</taxon>
        <taxon>Robertmurraya</taxon>
    </lineage>
</organism>
<gene>
    <name evidence="1" type="ORF">WMO40_01295</name>
</gene>
<keyword evidence="1" id="KW-0378">Hydrolase</keyword>
<accession>A0ACC6S5M1</accession>
<sequence>MENRICSRFEGGNFRHPSGAVPTHSTLFFEIEVPRFYGVKEVSLVLINDRDHQYHRLRMDWKGIDNGRDLYELGIELGESGLNWYYFQLDSLTEVKYVGSNEGESIISEHEPSSWQLTVYDEKFTTPDWIKGGIFYHIFVDRFARIGKTVVKDDTVFRDDWGGLPTYKPNEEGEVLNNDFFGGNLKGIIGKLDYIHSLGVTCIYLSPIFEAYSNHKYDTGDFTKIDPMFGTLSDFRKLCKEAKRRGIRVIMDGVFNHVGSDSVYFNKKGTYQEIGAYQSKTSPYYSWFKFIDYPDKYESWWGIQTLPSVNEEEPTYVEFITGENGITKKWLQEGASGWRLDVVDELPDPFIEKIRQAIKSSQPESLLIGEVWEDASNKIAYGHRKKYLLGKQLDSVMNYPFMNGIIEFVRNRNAEQLDSIITSILQNYPTCVVHCLMNMLGTHDTQRILTALGGKDLSHALKEEQADTCMTKKERQDAIQLLKMASLLQMTLPGVPCIYYGDEAGMEGYNDPFNRRCYPWDQEESELVKWYQRLGAIRKKWSVFKDGEYKTIYGKEGIFLFQRTDGKEKIVVGVNRSEEPFRFEVENEYVDLFGVDTVIDQYILEPNKVCFLGIR</sequence>
<dbReference type="EMBL" id="JBBMEW010000001">
    <property type="protein sequence ID" value="MEQ2525319.1"/>
    <property type="molecule type" value="Genomic_DNA"/>
</dbReference>